<gene>
    <name evidence="3" type="ORF">Ae201684_004733</name>
</gene>
<dbReference type="PANTHER" id="PTHR21623">
    <property type="entry name" value="SPERIOLIN-BINDING FACTOR"/>
    <property type="match status" value="1"/>
</dbReference>
<accession>A0A6G0XGW9</accession>
<dbReference type="Proteomes" id="UP000481153">
    <property type="component" value="Unassembled WGS sequence"/>
</dbReference>
<sequence>MASRAAMPPDDYAVFQPDYCETPKDMKPNARPFTASATSDNLFACIHRAENLTTLANKASSTFVVLRVGRVLESSSMSEFWACPSGEKHAYMTSYTQFAATRVVGENSFQTHFNELLVVNIPPSANQSGWGIRLDVVQRLVNEKDSPDGDLLVAYAALPLEAFARNMERSLALHFPTPGLGKSEPVAFVTFFRQTRSVSLQFEMSLKPSSRDNASSSLWHRLEFTIDAITWPDRDTSIPEQTLAMVQLSTSALPALADVAQLQPFQDIRSHHDVMRSLPATTNESVYFRVTPSASPSTSFDGPILTWQYPMLFDFPAVPTVCHVLVTLFTATRAGYKCMGQCGQPVVLTMPSSLGTRQSAPDIFITMTEPTALELTLRSSLRWWSGATWPSFRKERVVCTNRPGSTSRKRTPQPWMAAIVRGLNRHPISAVVDTGGIVGVIAAMFQPVDAPTVEKPVQDTLQEQLECLMRELSSKQSFLDKMQKEMDKRTNAIKACGVEIVDLRKTIQRKDQTIQALQVKLNNYELLEQRQQEEIRLCLKGNESNNSKTTFPVLAQQYTKLQHKHNELEASHALLSRKLLEARNFEAELMDVKTQFQKLQDAHVAQAAFVQKANTEVQKLAVYKQTIATQETVIAKLEKLVESKLAETKASHPLGPNVHAEIFRLRLENAYLKEQTKNRMATGRVEDHPSHSTPPLSGARRNTGTTILQPLQSKSETRQATDIKACADQSTMTTNDPNHGDENVLHVKIRVLESQLEVNATNAAQEIAALKARLFEYEMGSVWK</sequence>
<evidence type="ECO:0000313" key="4">
    <source>
        <dbReference type="Proteomes" id="UP000481153"/>
    </source>
</evidence>
<dbReference type="AlphaFoldDB" id="A0A6G0XGW9"/>
<feature type="region of interest" description="Disordered" evidence="2">
    <location>
        <begin position="678"/>
        <end position="703"/>
    </location>
</feature>
<evidence type="ECO:0000313" key="3">
    <source>
        <dbReference type="EMBL" id="KAF0739552.1"/>
    </source>
</evidence>
<feature type="compositionally biased region" description="Polar residues" evidence="2">
    <location>
        <begin position="691"/>
        <end position="703"/>
    </location>
</feature>
<protein>
    <submittedName>
        <fullName evidence="3">Uncharacterized protein</fullName>
    </submittedName>
</protein>
<comment type="caution">
    <text evidence="3">The sequence shown here is derived from an EMBL/GenBank/DDBJ whole genome shotgun (WGS) entry which is preliminary data.</text>
</comment>
<dbReference type="EMBL" id="VJMJ01000063">
    <property type="protein sequence ID" value="KAF0739552.1"/>
    <property type="molecule type" value="Genomic_DNA"/>
</dbReference>
<dbReference type="GO" id="GO:0005777">
    <property type="term" value="C:peroxisome"/>
    <property type="evidence" value="ECO:0007669"/>
    <property type="project" value="TreeGrafter"/>
</dbReference>
<evidence type="ECO:0000256" key="1">
    <source>
        <dbReference type="SAM" id="Coils"/>
    </source>
</evidence>
<proteinExistence type="predicted"/>
<name>A0A6G0XGW9_9STRA</name>
<evidence type="ECO:0000256" key="2">
    <source>
        <dbReference type="SAM" id="MobiDB-lite"/>
    </source>
</evidence>
<dbReference type="VEuPathDB" id="FungiDB:AeMF1_001971"/>
<dbReference type="PANTHER" id="PTHR21623:SF2">
    <property type="entry name" value="COILED-COIL DOMAIN-CONTAINING PROTEIN 33"/>
    <property type="match status" value="1"/>
</dbReference>
<keyword evidence="4" id="KW-1185">Reference proteome</keyword>
<dbReference type="InterPro" id="IPR039889">
    <property type="entry name" value="CCD33"/>
</dbReference>
<keyword evidence="1" id="KW-0175">Coiled coil</keyword>
<organism evidence="3 4">
    <name type="scientific">Aphanomyces euteiches</name>
    <dbReference type="NCBI Taxonomy" id="100861"/>
    <lineage>
        <taxon>Eukaryota</taxon>
        <taxon>Sar</taxon>
        <taxon>Stramenopiles</taxon>
        <taxon>Oomycota</taxon>
        <taxon>Saprolegniomycetes</taxon>
        <taxon>Saprolegniales</taxon>
        <taxon>Verrucalvaceae</taxon>
        <taxon>Aphanomyces</taxon>
    </lineage>
</organism>
<feature type="coiled-coil region" evidence="1">
    <location>
        <begin position="500"/>
        <end position="534"/>
    </location>
</feature>
<reference evidence="3 4" key="1">
    <citation type="submission" date="2019-07" db="EMBL/GenBank/DDBJ databases">
        <title>Genomics analysis of Aphanomyces spp. identifies a new class of oomycete effector associated with host adaptation.</title>
        <authorList>
            <person name="Gaulin E."/>
        </authorList>
    </citation>
    <scope>NUCLEOTIDE SEQUENCE [LARGE SCALE GENOMIC DNA]</scope>
    <source>
        <strain evidence="3 4">ATCC 201684</strain>
    </source>
</reference>